<dbReference type="GO" id="GO:0007507">
    <property type="term" value="P:heart development"/>
    <property type="evidence" value="ECO:0000318"/>
    <property type="project" value="GO_Central"/>
</dbReference>
<comment type="domain">
    <text evidence="7">The DHHC domain is required for palmitoyltransferase activity.</text>
</comment>
<evidence type="ECO:0000256" key="3">
    <source>
        <dbReference type="ARBA" id="ARBA00022692"/>
    </source>
</evidence>
<keyword evidence="3 7" id="KW-0812">Transmembrane</keyword>
<dbReference type="GO" id="GO:0021899">
    <property type="term" value="P:fibroblast growth factor receptor signaling pathway involved in forebrain neuron fate commitment"/>
    <property type="evidence" value="ECO:0000318"/>
    <property type="project" value="GO_Central"/>
</dbReference>
<dbReference type="FunCoup" id="A0A8V0ZFE3">
    <property type="interactions" value="1675"/>
</dbReference>
<feature type="transmembrane region" description="Helical" evidence="7">
    <location>
        <begin position="197"/>
        <end position="214"/>
    </location>
</feature>
<evidence type="ECO:0000256" key="6">
    <source>
        <dbReference type="ARBA" id="ARBA00023315"/>
    </source>
</evidence>
<evidence type="ECO:0000313" key="11">
    <source>
        <dbReference type="Proteomes" id="UP000000539"/>
    </source>
</evidence>
<dbReference type="PANTHER" id="PTHR12246">
    <property type="entry name" value="PALMITOYLTRANSFERASE ZDHHC16"/>
    <property type="match status" value="1"/>
</dbReference>
<dbReference type="InterPro" id="IPR039859">
    <property type="entry name" value="PFA4/ZDH16/20/ERF2-like"/>
</dbReference>
<organism evidence="10 11">
    <name type="scientific">Gallus gallus</name>
    <name type="common">Chicken</name>
    <dbReference type="NCBI Taxonomy" id="9031"/>
    <lineage>
        <taxon>Eukaryota</taxon>
        <taxon>Metazoa</taxon>
        <taxon>Chordata</taxon>
        <taxon>Craniata</taxon>
        <taxon>Vertebrata</taxon>
        <taxon>Euteleostomi</taxon>
        <taxon>Archelosauria</taxon>
        <taxon>Archosauria</taxon>
        <taxon>Dinosauria</taxon>
        <taxon>Saurischia</taxon>
        <taxon>Theropoda</taxon>
        <taxon>Coelurosauria</taxon>
        <taxon>Aves</taxon>
        <taxon>Neognathae</taxon>
        <taxon>Galloanserae</taxon>
        <taxon>Galliformes</taxon>
        <taxon>Phasianidae</taxon>
        <taxon>Phasianinae</taxon>
        <taxon>Gallus</taxon>
    </lineage>
</organism>
<evidence type="ECO:0000256" key="5">
    <source>
        <dbReference type="ARBA" id="ARBA00023136"/>
    </source>
</evidence>
<feature type="transmembrane region" description="Helical" evidence="7">
    <location>
        <begin position="76"/>
        <end position="100"/>
    </location>
</feature>
<keyword evidence="11" id="KW-1185">Reference proteome</keyword>
<evidence type="ECO:0000256" key="2">
    <source>
        <dbReference type="ARBA" id="ARBA00022679"/>
    </source>
</evidence>
<evidence type="ECO:0000256" key="4">
    <source>
        <dbReference type="ARBA" id="ARBA00022989"/>
    </source>
</evidence>
<evidence type="ECO:0000256" key="8">
    <source>
        <dbReference type="SAM" id="MobiDB-lite"/>
    </source>
</evidence>
<evidence type="ECO:0000259" key="9">
    <source>
        <dbReference type="Pfam" id="PF01529"/>
    </source>
</evidence>
<gene>
    <name evidence="10" type="primary">ZDHHC16</name>
</gene>
<keyword evidence="5 7" id="KW-0472">Membrane</keyword>
<comment type="catalytic activity">
    <reaction evidence="7">
        <text>L-cysteinyl-[protein] + hexadecanoyl-CoA = S-hexadecanoyl-L-cysteinyl-[protein] + CoA</text>
        <dbReference type="Rhea" id="RHEA:36683"/>
        <dbReference type="Rhea" id="RHEA-COMP:10131"/>
        <dbReference type="Rhea" id="RHEA-COMP:11032"/>
        <dbReference type="ChEBI" id="CHEBI:29950"/>
        <dbReference type="ChEBI" id="CHEBI:57287"/>
        <dbReference type="ChEBI" id="CHEBI:57379"/>
        <dbReference type="ChEBI" id="CHEBI:74151"/>
        <dbReference type="EC" id="2.3.1.225"/>
    </reaction>
</comment>
<proteinExistence type="inferred from homology"/>
<protein>
    <recommendedName>
        <fullName evidence="7">Palmitoyltransferase</fullName>
        <ecNumber evidence="7">2.3.1.225</ecNumber>
    </recommendedName>
</protein>
<dbReference type="AlphaFoldDB" id="A0A8V0ZFE3"/>
<comment type="subcellular location">
    <subcellularLocation>
        <location evidence="1">Membrane</location>
        <topology evidence="1">Multi-pass membrane protein</topology>
    </subcellularLocation>
</comment>
<evidence type="ECO:0000256" key="1">
    <source>
        <dbReference type="ARBA" id="ARBA00004141"/>
    </source>
</evidence>
<dbReference type="GO" id="GO:0006974">
    <property type="term" value="P:DNA damage response"/>
    <property type="evidence" value="ECO:0000318"/>
    <property type="project" value="GO_Central"/>
</dbReference>
<reference evidence="10" key="1">
    <citation type="submission" date="2020-11" db="EMBL/GenBank/DDBJ databases">
        <title>Gallus gallus (Chicken) genome, bGalGal1, GRCg7b, maternal haplotype autosomes + Z &amp; W.</title>
        <authorList>
            <person name="Warren W."/>
            <person name="Formenti G."/>
            <person name="Fedrigo O."/>
            <person name="Haase B."/>
            <person name="Mountcastle J."/>
            <person name="Balacco J."/>
            <person name="Tracey A."/>
            <person name="Schneider V."/>
            <person name="Okimoto R."/>
            <person name="Cheng H."/>
            <person name="Hawken R."/>
            <person name="Howe K."/>
            <person name="Jarvis E.D."/>
        </authorList>
    </citation>
    <scope>NUCLEOTIDE SEQUENCE [LARGE SCALE GENOMIC DNA]</scope>
    <source>
        <strain evidence="10">Broiler</strain>
    </source>
</reference>
<dbReference type="GO" id="GO:0019706">
    <property type="term" value="F:protein-cysteine S-palmitoyltransferase activity"/>
    <property type="evidence" value="ECO:0007669"/>
    <property type="project" value="UniProtKB-EC"/>
</dbReference>
<accession>A0A8V0ZFE3</accession>
<dbReference type="GO" id="GO:0016409">
    <property type="term" value="F:palmitoyltransferase activity"/>
    <property type="evidence" value="ECO:0000318"/>
    <property type="project" value="GO_Central"/>
</dbReference>
<sequence>MRSRQRMLAAAMRLLLKCLRLGRRRRFKLVRQAGQLWHYGRLCLRSLLYNSFTNGDVVLDSLFEPVYWLVDHVTRWFGVVFVALVIGLTSSIVAIVYICLLPLILQTYTPAWICWHLAYGHWNLIMIVFHYYKAITTSPGHPPQAKNDLTGVSICRKCIAPKPARTHHCSICNRCVLKMDHHCPWLNNCVGHYNHRYFFSFCLFMTMGCIYCSISGWDMFRDAYAAIETYYQTPPPTFTFRQRAFHKSVVYLWVLCSSVALALGALTLWHAALITRGETSIERHINKKERQRLQKKGKALAHPRPPALSSLTPWNRPELGAASLHDQAAHTAPGHLRPGCCSSLSPLAGERTGDPLPSQGSVWPKWLVEGRCSYQSQSSGK</sequence>
<dbReference type="Pfam" id="PF01529">
    <property type="entry name" value="DHHC"/>
    <property type="match status" value="1"/>
</dbReference>
<evidence type="ECO:0000313" key="10">
    <source>
        <dbReference type="Ensembl" id="ENSGALP00010029542.1"/>
    </source>
</evidence>
<keyword evidence="6 7" id="KW-0012">Acyltransferase</keyword>
<dbReference type="OrthoDB" id="331948at2759"/>
<keyword evidence="4 7" id="KW-1133">Transmembrane helix</keyword>
<feature type="transmembrane region" description="Helical" evidence="7">
    <location>
        <begin position="250"/>
        <end position="272"/>
    </location>
</feature>
<dbReference type="PROSITE" id="PS50216">
    <property type="entry name" value="DHHC"/>
    <property type="match status" value="1"/>
</dbReference>
<dbReference type="GeneTree" id="ENSGT00940000155032"/>
<feature type="transmembrane region" description="Helical" evidence="7">
    <location>
        <begin position="112"/>
        <end position="132"/>
    </location>
</feature>
<evidence type="ECO:0000256" key="7">
    <source>
        <dbReference type="RuleBase" id="RU079119"/>
    </source>
</evidence>
<dbReference type="EC" id="2.3.1.225" evidence="7"/>
<dbReference type="GO" id="GO:0001654">
    <property type="term" value="P:eye development"/>
    <property type="evidence" value="ECO:0007669"/>
    <property type="project" value="Ensembl"/>
</dbReference>
<dbReference type="InterPro" id="IPR001594">
    <property type="entry name" value="Palmitoyltrfase_DHHC"/>
</dbReference>
<comment type="similarity">
    <text evidence="7">Belongs to the DHHC palmitoyltransferase family.</text>
</comment>
<feature type="compositionally biased region" description="Basic residues" evidence="8">
    <location>
        <begin position="292"/>
        <end position="301"/>
    </location>
</feature>
<feature type="region of interest" description="Disordered" evidence="8">
    <location>
        <begin position="292"/>
        <end position="313"/>
    </location>
</feature>
<dbReference type="GO" id="GO:0005794">
    <property type="term" value="C:Golgi apparatus"/>
    <property type="evidence" value="ECO:0000318"/>
    <property type="project" value="GO_Central"/>
</dbReference>
<dbReference type="Proteomes" id="UP000000539">
    <property type="component" value="Chromosome 6"/>
</dbReference>
<reference evidence="10" key="2">
    <citation type="submission" date="2025-08" db="UniProtKB">
        <authorList>
            <consortium name="Ensembl"/>
        </authorList>
    </citation>
    <scope>IDENTIFICATION</scope>
    <source>
        <strain evidence="10">broiler</strain>
    </source>
</reference>
<dbReference type="Ensembl" id="ENSGALT00010050011.1">
    <property type="protein sequence ID" value="ENSGALP00010029542.1"/>
    <property type="gene ID" value="ENSGALG00010020682.1"/>
</dbReference>
<feature type="domain" description="Palmitoyltransferase DHHC" evidence="9">
    <location>
        <begin position="153"/>
        <end position="284"/>
    </location>
</feature>
<dbReference type="GO" id="GO:0016020">
    <property type="term" value="C:membrane"/>
    <property type="evidence" value="ECO:0007669"/>
    <property type="project" value="UniProtKB-SubCell"/>
</dbReference>
<name>A0A8V0ZFE3_CHICK</name>
<reference evidence="10" key="3">
    <citation type="submission" date="2025-09" db="UniProtKB">
        <authorList>
            <consortium name="Ensembl"/>
        </authorList>
    </citation>
    <scope>IDENTIFICATION</scope>
    <source>
        <strain evidence="10">broiler</strain>
    </source>
</reference>
<keyword evidence="2 7" id="KW-0808">Transferase</keyword>